<dbReference type="GO" id="GO:0005886">
    <property type="term" value="C:plasma membrane"/>
    <property type="evidence" value="ECO:0007669"/>
    <property type="project" value="TreeGrafter"/>
</dbReference>
<keyword evidence="4" id="KW-0961">Cell wall biogenesis/degradation</keyword>
<accession>T0Q947</accession>
<dbReference type="GO" id="GO:0005789">
    <property type="term" value="C:endoplasmic reticulum membrane"/>
    <property type="evidence" value="ECO:0007669"/>
    <property type="project" value="TreeGrafter"/>
</dbReference>
<evidence type="ECO:0000256" key="5">
    <source>
        <dbReference type="SAM" id="Phobius"/>
    </source>
</evidence>
<gene>
    <name evidence="6" type="ORF">SDRG_12249</name>
</gene>
<name>T0Q947_SAPDV</name>
<evidence type="ECO:0000313" key="6">
    <source>
        <dbReference type="EMBL" id="EQC29970.1"/>
    </source>
</evidence>
<dbReference type="Proteomes" id="UP000030762">
    <property type="component" value="Unassembled WGS sequence"/>
</dbReference>
<dbReference type="VEuPathDB" id="FungiDB:SDRG_12249"/>
<keyword evidence="7" id="KW-1185">Reference proteome</keyword>
<dbReference type="eggNOG" id="ENOG502QR13">
    <property type="taxonomic scope" value="Eukaryota"/>
</dbReference>
<evidence type="ECO:0000256" key="1">
    <source>
        <dbReference type="ARBA" id="ARBA00004370"/>
    </source>
</evidence>
<keyword evidence="2 5" id="KW-0472">Membrane</keyword>
<evidence type="ECO:0000256" key="2">
    <source>
        <dbReference type="ARBA" id="ARBA00023136"/>
    </source>
</evidence>
<dbReference type="GO" id="GO:0006078">
    <property type="term" value="P:(1-&gt;6)-beta-D-glucan biosynthetic process"/>
    <property type="evidence" value="ECO:0007669"/>
    <property type="project" value="TreeGrafter"/>
</dbReference>
<dbReference type="OrthoDB" id="75770at2759"/>
<protein>
    <recommendedName>
        <fullName evidence="8">EGF-like domain-containing protein</fullName>
    </recommendedName>
</protein>
<evidence type="ECO:0000256" key="3">
    <source>
        <dbReference type="ARBA" id="ARBA00023180"/>
    </source>
</evidence>
<dbReference type="InParanoid" id="T0Q947"/>
<dbReference type="PANTHER" id="PTHR31361">
    <property type="entry name" value="BETA-GLUCAN SYNTHESIS-ASSOCIATED PROTEIN KRE6-RELATED"/>
    <property type="match status" value="1"/>
</dbReference>
<dbReference type="GO" id="GO:0015926">
    <property type="term" value="F:glucosidase activity"/>
    <property type="evidence" value="ECO:0007669"/>
    <property type="project" value="TreeGrafter"/>
</dbReference>
<dbReference type="PANTHER" id="PTHR31361:SF1">
    <property type="entry name" value="BETA-GLUCAN SYNTHESIS-ASSOCIATED PROTEIN KRE6-RELATED"/>
    <property type="match status" value="1"/>
</dbReference>
<evidence type="ECO:0000313" key="7">
    <source>
        <dbReference type="Proteomes" id="UP000030762"/>
    </source>
</evidence>
<dbReference type="InterPro" id="IPR005629">
    <property type="entry name" value="Skn1/Kre6/Sbg1"/>
</dbReference>
<dbReference type="STRING" id="1156394.T0Q947"/>
<keyword evidence="5" id="KW-1133">Transmembrane helix</keyword>
<dbReference type="AlphaFoldDB" id="T0Q947"/>
<sequence>MASAWGATPPNWEIGGCRGNATHPKPGSWEHKVTNNICDSFPMFLSVDYIRVWQDTKTMSVGCDPASHPTKEFIKAHITNYTDPKNPYIIVAGGATCNSNDDCTTAARVTGSCVNRRCKCMDVWTGPRCTKYDLETVTYGPPLYAMAGVCSFAVVGSVFGLVLRLRRHKGVLVRQHEEMRREKHSESSAHLFLREPSHSDVQITR</sequence>
<reference evidence="6 7" key="1">
    <citation type="submission" date="2012-04" db="EMBL/GenBank/DDBJ databases">
        <title>The Genome Sequence of Saprolegnia declina VS20.</title>
        <authorList>
            <consortium name="The Broad Institute Genome Sequencing Platform"/>
            <person name="Russ C."/>
            <person name="Nusbaum C."/>
            <person name="Tyler B."/>
            <person name="van West P."/>
            <person name="Dieguez-Uribeondo J."/>
            <person name="de Bruijn I."/>
            <person name="Tripathy S."/>
            <person name="Jiang R."/>
            <person name="Young S.K."/>
            <person name="Zeng Q."/>
            <person name="Gargeya S."/>
            <person name="Fitzgerald M."/>
            <person name="Haas B."/>
            <person name="Abouelleil A."/>
            <person name="Alvarado L."/>
            <person name="Arachchi H.M."/>
            <person name="Berlin A."/>
            <person name="Chapman S.B."/>
            <person name="Goldberg J."/>
            <person name="Griggs A."/>
            <person name="Gujja S."/>
            <person name="Hansen M."/>
            <person name="Howarth C."/>
            <person name="Imamovic A."/>
            <person name="Larimer J."/>
            <person name="McCowen C."/>
            <person name="Montmayeur A."/>
            <person name="Murphy C."/>
            <person name="Neiman D."/>
            <person name="Pearson M."/>
            <person name="Priest M."/>
            <person name="Roberts A."/>
            <person name="Saif S."/>
            <person name="Shea T."/>
            <person name="Sisk P."/>
            <person name="Sykes S."/>
            <person name="Wortman J."/>
            <person name="Nusbaum C."/>
            <person name="Birren B."/>
        </authorList>
    </citation>
    <scope>NUCLEOTIDE SEQUENCE [LARGE SCALE GENOMIC DNA]</scope>
    <source>
        <strain evidence="6 7">VS20</strain>
    </source>
</reference>
<comment type="subcellular location">
    <subcellularLocation>
        <location evidence="1">Membrane</location>
    </subcellularLocation>
</comment>
<keyword evidence="5" id="KW-0812">Transmembrane</keyword>
<proteinExistence type="predicted"/>
<keyword evidence="3" id="KW-0325">Glycoprotein</keyword>
<dbReference type="GeneID" id="19952976"/>
<dbReference type="GO" id="GO:0071555">
    <property type="term" value="P:cell wall organization"/>
    <property type="evidence" value="ECO:0007669"/>
    <property type="project" value="UniProtKB-KW"/>
</dbReference>
<organism evidence="6 7">
    <name type="scientific">Saprolegnia diclina (strain VS20)</name>
    <dbReference type="NCBI Taxonomy" id="1156394"/>
    <lineage>
        <taxon>Eukaryota</taxon>
        <taxon>Sar</taxon>
        <taxon>Stramenopiles</taxon>
        <taxon>Oomycota</taxon>
        <taxon>Saprolegniomycetes</taxon>
        <taxon>Saprolegniales</taxon>
        <taxon>Saprolegniaceae</taxon>
        <taxon>Saprolegnia</taxon>
    </lineage>
</organism>
<feature type="transmembrane region" description="Helical" evidence="5">
    <location>
        <begin position="143"/>
        <end position="165"/>
    </location>
</feature>
<dbReference type="RefSeq" id="XP_008616537.1">
    <property type="nucleotide sequence ID" value="XM_008618315.1"/>
</dbReference>
<dbReference type="Pfam" id="PF03935">
    <property type="entry name" value="SKN1_KRE6_Sbg1"/>
    <property type="match status" value="1"/>
</dbReference>
<evidence type="ECO:0000256" key="4">
    <source>
        <dbReference type="ARBA" id="ARBA00023316"/>
    </source>
</evidence>
<evidence type="ECO:0008006" key="8">
    <source>
        <dbReference type="Google" id="ProtNLM"/>
    </source>
</evidence>
<dbReference type="EMBL" id="JH767179">
    <property type="protein sequence ID" value="EQC29970.1"/>
    <property type="molecule type" value="Genomic_DNA"/>
</dbReference>